<evidence type="ECO:0000313" key="2">
    <source>
        <dbReference type="EMBL" id="TDD16685.1"/>
    </source>
</evidence>
<dbReference type="Proteomes" id="UP000294543">
    <property type="component" value="Unassembled WGS sequence"/>
</dbReference>
<dbReference type="EMBL" id="SMKP01000100">
    <property type="protein sequence ID" value="TDD16685.1"/>
    <property type="molecule type" value="Genomic_DNA"/>
</dbReference>
<accession>A0A4R4WLV1</accession>
<organism evidence="2 3">
    <name type="scientific">Nonomuraea diastatica</name>
    <dbReference type="NCBI Taxonomy" id="1848329"/>
    <lineage>
        <taxon>Bacteria</taxon>
        <taxon>Bacillati</taxon>
        <taxon>Actinomycetota</taxon>
        <taxon>Actinomycetes</taxon>
        <taxon>Streptosporangiales</taxon>
        <taxon>Streptosporangiaceae</taxon>
        <taxon>Nonomuraea</taxon>
    </lineage>
</organism>
<reference evidence="2 3" key="1">
    <citation type="submission" date="2019-03" db="EMBL/GenBank/DDBJ databases">
        <title>Draft genome sequences of novel Actinobacteria.</title>
        <authorList>
            <person name="Sahin N."/>
            <person name="Ay H."/>
            <person name="Saygin H."/>
        </authorList>
    </citation>
    <scope>NUCLEOTIDE SEQUENCE [LARGE SCALE GENOMIC DNA]</scope>
    <source>
        <strain evidence="2 3">KC712</strain>
    </source>
</reference>
<name>A0A4R4WLV1_9ACTN</name>
<dbReference type="AlphaFoldDB" id="A0A4R4WLV1"/>
<evidence type="ECO:0000313" key="3">
    <source>
        <dbReference type="Proteomes" id="UP000294543"/>
    </source>
</evidence>
<comment type="caution">
    <text evidence="2">The sequence shown here is derived from an EMBL/GenBank/DDBJ whole genome shotgun (WGS) entry which is preliminary data.</text>
</comment>
<gene>
    <name evidence="2" type="ORF">E1294_30350</name>
</gene>
<dbReference type="OrthoDB" id="3540649at2"/>
<sequence>MAAQLDHLVAAANRPYLTVQLVPFETPCTAGFLSSFIIAELPDAPTAVSVDSAGQGEVSAEHDFVALIWDRYDRIRA</sequence>
<proteinExistence type="predicted"/>
<keyword evidence="3" id="KW-1185">Reference proteome</keyword>
<dbReference type="Pfam" id="PF19054">
    <property type="entry name" value="DUF5753"/>
    <property type="match status" value="1"/>
</dbReference>
<dbReference type="InterPro" id="IPR043917">
    <property type="entry name" value="DUF5753"/>
</dbReference>
<protein>
    <recommendedName>
        <fullName evidence="1">DUF5753 domain-containing protein</fullName>
    </recommendedName>
</protein>
<evidence type="ECO:0000259" key="1">
    <source>
        <dbReference type="Pfam" id="PF19054"/>
    </source>
</evidence>
<feature type="domain" description="DUF5753" evidence="1">
    <location>
        <begin position="1"/>
        <end position="76"/>
    </location>
</feature>